<dbReference type="GO" id="GO:0016491">
    <property type="term" value="F:oxidoreductase activity"/>
    <property type="evidence" value="ECO:0007669"/>
    <property type="project" value="UniProtKB-KW"/>
</dbReference>
<evidence type="ECO:0000313" key="4">
    <source>
        <dbReference type="Proteomes" id="UP000464787"/>
    </source>
</evidence>
<dbReference type="InterPro" id="IPR006076">
    <property type="entry name" value="FAD-dep_OxRdtase"/>
</dbReference>
<dbReference type="Pfam" id="PF01266">
    <property type="entry name" value="DAO"/>
    <property type="match status" value="1"/>
</dbReference>
<keyword evidence="4" id="KW-1185">Reference proteome</keyword>
<evidence type="ECO:0000256" key="1">
    <source>
        <dbReference type="ARBA" id="ARBA00023002"/>
    </source>
</evidence>
<dbReference type="RefSeq" id="WP_160554698.1">
    <property type="nucleotide sequence ID" value="NZ_CP047650.1"/>
</dbReference>
<dbReference type="SUPFAM" id="SSF54373">
    <property type="entry name" value="FAD-linked reductases, C-terminal domain"/>
    <property type="match status" value="1"/>
</dbReference>
<feature type="domain" description="FAD dependent oxidoreductase" evidence="2">
    <location>
        <begin position="19"/>
        <end position="360"/>
    </location>
</feature>
<evidence type="ECO:0000313" key="3">
    <source>
        <dbReference type="EMBL" id="QHJ00889.1"/>
    </source>
</evidence>
<dbReference type="PANTHER" id="PTHR13847:SF287">
    <property type="entry name" value="FAD-DEPENDENT OXIDOREDUCTASE DOMAIN-CONTAINING PROTEIN 1"/>
    <property type="match status" value="1"/>
</dbReference>
<dbReference type="InterPro" id="IPR036188">
    <property type="entry name" value="FAD/NAD-bd_sf"/>
</dbReference>
<dbReference type="AlphaFoldDB" id="A0A857JDP7"/>
<accession>A0A857JDP7</accession>
<sequence>MTSPRAPGPHSAAALPVFDVAVIGGGLVGSAIAYGLRGSAASIAVLDEGDIALRASRGNFGLVWLQSKGFGLGAYSAWTLGSTRLWPRLAAQLQEETGIDVALEQKGGLTPLMGDYEIEARLAWVHKLMAQPGVEPYEWKLLDHHQAASLVPGLGKDVTGAIWTPHDGIVNPLKLLRAFHTAFDRSGVRYLPHHGVTGIAQQADGGFTLDTPQGPVRARKIVLASGLRNGDLGKMVGIDLPMAPQRGQILVLERTRRLLDTPMVTLRQNDEGSWLVGDSQEEAGYADHITTLPMLATLADRAVRTIPALKEVRAVRAWSALRVRAQDGFPVYEQSASHPGAFIVTCHSGVTLAATHALKLAPMIAAGTLPAELDHFSTRRFHVQKT</sequence>
<protein>
    <submittedName>
        <fullName evidence="3">FAD-dependent oxidoreductase</fullName>
    </submittedName>
</protein>
<name>A0A857JDP7_9BURK</name>
<dbReference type="SUPFAM" id="SSF51905">
    <property type="entry name" value="FAD/NAD(P)-binding domain"/>
    <property type="match status" value="1"/>
</dbReference>
<dbReference type="Proteomes" id="UP000464787">
    <property type="component" value="Chromosome"/>
</dbReference>
<dbReference type="KEGG" id="xyk:GT347_24615"/>
<gene>
    <name evidence="3" type="ORF">GT347_24615</name>
</gene>
<dbReference type="Gene3D" id="3.30.9.10">
    <property type="entry name" value="D-Amino Acid Oxidase, subunit A, domain 2"/>
    <property type="match status" value="1"/>
</dbReference>
<dbReference type="GO" id="GO:0005737">
    <property type="term" value="C:cytoplasm"/>
    <property type="evidence" value="ECO:0007669"/>
    <property type="project" value="TreeGrafter"/>
</dbReference>
<dbReference type="EMBL" id="CP047650">
    <property type="protein sequence ID" value="QHJ00889.1"/>
    <property type="molecule type" value="Genomic_DNA"/>
</dbReference>
<proteinExistence type="predicted"/>
<evidence type="ECO:0000259" key="2">
    <source>
        <dbReference type="Pfam" id="PF01266"/>
    </source>
</evidence>
<dbReference type="PANTHER" id="PTHR13847">
    <property type="entry name" value="SARCOSINE DEHYDROGENASE-RELATED"/>
    <property type="match status" value="1"/>
</dbReference>
<organism evidence="3 4">
    <name type="scientific">Xylophilus rhododendri</name>
    <dbReference type="NCBI Taxonomy" id="2697032"/>
    <lineage>
        <taxon>Bacteria</taxon>
        <taxon>Pseudomonadati</taxon>
        <taxon>Pseudomonadota</taxon>
        <taxon>Betaproteobacteria</taxon>
        <taxon>Burkholderiales</taxon>
        <taxon>Xylophilus</taxon>
    </lineage>
</organism>
<reference evidence="3 4" key="1">
    <citation type="submission" date="2020-01" db="EMBL/GenBank/DDBJ databases">
        <title>Genome sequencing of strain KACC 21265.</title>
        <authorList>
            <person name="Heo J."/>
            <person name="Kim S.-J."/>
            <person name="Kim J.-S."/>
            <person name="Hong S.-B."/>
            <person name="Kwon S.-W."/>
        </authorList>
    </citation>
    <scope>NUCLEOTIDE SEQUENCE [LARGE SCALE GENOMIC DNA]</scope>
    <source>
        <strain evidence="3 4">KACC 21265</strain>
    </source>
</reference>
<keyword evidence="1" id="KW-0560">Oxidoreductase</keyword>
<dbReference type="Gene3D" id="3.50.50.60">
    <property type="entry name" value="FAD/NAD(P)-binding domain"/>
    <property type="match status" value="1"/>
</dbReference>